<dbReference type="Proteomes" id="UP001372526">
    <property type="component" value="Unassembled WGS sequence"/>
</dbReference>
<keyword evidence="4" id="KW-1185">Reference proteome</keyword>
<dbReference type="SUPFAM" id="SSF53474">
    <property type="entry name" value="alpha/beta-Hydrolases"/>
    <property type="match status" value="1"/>
</dbReference>
<protein>
    <submittedName>
        <fullName evidence="3">Alpha/beta hydrolase</fullName>
    </submittedName>
</protein>
<gene>
    <name evidence="3" type="ORF">WAZ07_03575</name>
</gene>
<dbReference type="InterPro" id="IPR022742">
    <property type="entry name" value="Hydrolase_4"/>
</dbReference>
<dbReference type="GO" id="GO:0016787">
    <property type="term" value="F:hydrolase activity"/>
    <property type="evidence" value="ECO:0007669"/>
    <property type="project" value="UniProtKB-KW"/>
</dbReference>
<proteinExistence type="predicted"/>
<dbReference type="RefSeq" id="WP_336471326.1">
    <property type="nucleotide sequence ID" value="NZ_JBAWSX010000001.1"/>
</dbReference>
<sequence length="257" mass="29295">MPMLGVDGSSLYYTVKGNGIPIVFIHPPVLTSVNFEYQVEELAQKFQVITFDIRGHGRSQYSKQSLTYPLIVEDIRCLLDHLNIKRAFICGYSTGSSIALEFLLNYAERALGGILIGGMSEVKDNYLKNKISLGMTLAKARAIHVLALSIAWSNSNTQKLFIKMFTEARKGNAKNIEQYYRYSLYYNCTNQLRKIKLPVLLVYGKEDKPFYGYAKLLYEKLPCNKLNFIDNVKHQIPTKAAKDLNEMIKQFATIHDN</sequence>
<keyword evidence="1 3" id="KW-0378">Hydrolase</keyword>
<comment type="caution">
    <text evidence="3">The sequence shown here is derived from an EMBL/GenBank/DDBJ whole genome shotgun (WGS) entry which is preliminary data.</text>
</comment>
<dbReference type="InterPro" id="IPR029058">
    <property type="entry name" value="AB_hydrolase_fold"/>
</dbReference>
<evidence type="ECO:0000313" key="4">
    <source>
        <dbReference type="Proteomes" id="UP001372526"/>
    </source>
</evidence>
<dbReference type="PANTHER" id="PTHR43798">
    <property type="entry name" value="MONOACYLGLYCEROL LIPASE"/>
    <property type="match status" value="1"/>
</dbReference>
<organism evidence="3 4">
    <name type="scientific">Bacillus bruguierae</name>
    <dbReference type="NCBI Taxonomy" id="3127667"/>
    <lineage>
        <taxon>Bacteria</taxon>
        <taxon>Bacillati</taxon>
        <taxon>Bacillota</taxon>
        <taxon>Bacilli</taxon>
        <taxon>Bacillales</taxon>
        <taxon>Bacillaceae</taxon>
        <taxon>Bacillus</taxon>
    </lineage>
</organism>
<reference evidence="3 4" key="1">
    <citation type="submission" date="2024-01" db="EMBL/GenBank/DDBJ databases">
        <title>Seven novel Bacillus-like species.</title>
        <authorList>
            <person name="Liu G."/>
        </authorList>
    </citation>
    <scope>NUCLEOTIDE SEQUENCE [LARGE SCALE GENOMIC DNA]</scope>
    <source>
        <strain evidence="3 4">FJAT-51639</strain>
    </source>
</reference>
<dbReference type="EMBL" id="JBAWSX010000001">
    <property type="protein sequence ID" value="MEI4800418.1"/>
    <property type="molecule type" value="Genomic_DNA"/>
</dbReference>
<evidence type="ECO:0000259" key="2">
    <source>
        <dbReference type="Pfam" id="PF12146"/>
    </source>
</evidence>
<evidence type="ECO:0000313" key="3">
    <source>
        <dbReference type="EMBL" id="MEI4800418.1"/>
    </source>
</evidence>
<dbReference type="InterPro" id="IPR050266">
    <property type="entry name" value="AB_hydrolase_sf"/>
</dbReference>
<dbReference type="Pfam" id="PF12146">
    <property type="entry name" value="Hydrolase_4"/>
    <property type="match status" value="1"/>
</dbReference>
<feature type="domain" description="Serine aminopeptidase S33" evidence="2">
    <location>
        <begin position="24"/>
        <end position="236"/>
    </location>
</feature>
<evidence type="ECO:0000256" key="1">
    <source>
        <dbReference type="ARBA" id="ARBA00022801"/>
    </source>
</evidence>
<accession>A0ABU8FD57</accession>
<name>A0ABU8FD57_9BACI</name>
<dbReference type="PANTHER" id="PTHR43798:SF31">
    <property type="entry name" value="AB HYDROLASE SUPERFAMILY PROTEIN YCLE"/>
    <property type="match status" value="1"/>
</dbReference>
<dbReference type="Gene3D" id="3.40.50.1820">
    <property type="entry name" value="alpha/beta hydrolase"/>
    <property type="match status" value="1"/>
</dbReference>